<dbReference type="KEGG" id="pprt:ET464_16615"/>
<dbReference type="Proteomes" id="UP000293568">
    <property type="component" value="Chromosome"/>
</dbReference>
<dbReference type="RefSeq" id="WP_129442889.1">
    <property type="nucleotide sequence ID" value="NZ_CP035492.1"/>
</dbReference>
<sequence length="220" mass="24864">MYVTEHQEKWELLHAQNQFRLNYPSEPVIRFVKANFKQPAKQKLLDLGCGTGRHVVFLANEGYQTTGIDFSAEGIAYTAERLQAFGLHADLVTGSILSLPFESDSFDGIISVSVLYYFTTEDIRRAVQEIHRVLKPGGKAFFVIRRTDDKRYGKGVEIETNTFRMDSDFSNELGMTIHFFSEQELAVLFSGFSDLSIGFLKEGFASLTECDADFLVTVTK</sequence>
<dbReference type="PANTHER" id="PTHR43464:SF19">
    <property type="entry name" value="UBIQUINONE BIOSYNTHESIS O-METHYLTRANSFERASE, MITOCHONDRIAL"/>
    <property type="match status" value="1"/>
</dbReference>
<proteinExistence type="predicted"/>
<reference evidence="5 6" key="1">
    <citation type="submission" date="2019-01" db="EMBL/GenBank/DDBJ databases">
        <title>Genome sequencing of strain FW100M-2.</title>
        <authorList>
            <person name="Heo J."/>
            <person name="Kim S.-J."/>
            <person name="Kim J.-S."/>
            <person name="Hong S.-B."/>
            <person name="Kwon S.-W."/>
        </authorList>
    </citation>
    <scope>NUCLEOTIDE SEQUENCE [LARGE SCALE GENOMIC DNA]</scope>
    <source>
        <strain evidence="5 6">FW100M-2</strain>
    </source>
</reference>
<dbReference type="OrthoDB" id="9804312at2"/>
<keyword evidence="1 5" id="KW-0489">Methyltransferase</keyword>
<dbReference type="GO" id="GO:0008168">
    <property type="term" value="F:methyltransferase activity"/>
    <property type="evidence" value="ECO:0007669"/>
    <property type="project" value="UniProtKB-KW"/>
</dbReference>
<evidence type="ECO:0000256" key="3">
    <source>
        <dbReference type="ARBA" id="ARBA00022691"/>
    </source>
</evidence>
<evidence type="ECO:0000259" key="4">
    <source>
        <dbReference type="Pfam" id="PF13649"/>
    </source>
</evidence>
<dbReference type="GO" id="GO:0032259">
    <property type="term" value="P:methylation"/>
    <property type="evidence" value="ECO:0007669"/>
    <property type="project" value="UniProtKB-KW"/>
</dbReference>
<keyword evidence="2 5" id="KW-0808">Transferase</keyword>
<keyword evidence="3" id="KW-0949">S-adenosyl-L-methionine</keyword>
<dbReference type="AlphaFoldDB" id="A0A4P6FB77"/>
<keyword evidence="6" id="KW-1185">Reference proteome</keyword>
<feature type="domain" description="Methyltransferase" evidence="4">
    <location>
        <begin position="45"/>
        <end position="138"/>
    </location>
</feature>
<dbReference type="Pfam" id="PF13649">
    <property type="entry name" value="Methyltransf_25"/>
    <property type="match status" value="1"/>
</dbReference>
<protein>
    <submittedName>
        <fullName evidence="5">Class I SAM-dependent methyltransferase</fullName>
    </submittedName>
</protein>
<evidence type="ECO:0000256" key="1">
    <source>
        <dbReference type="ARBA" id="ARBA00022603"/>
    </source>
</evidence>
<evidence type="ECO:0000256" key="2">
    <source>
        <dbReference type="ARBA" id="ARBA00022679"/>
    </source>
</evidence>
<dbReference type="EMBL" id="CP035492">
    <property type="protein sequence ID" value="QAY67768.1"/>
    <property type="molecule type" value="Genomic_DNA"/>
</dbReference>
<dbReference type="Gene3D" id="3.40.50.150">
    <property type="entry name" value="Vaccinia Virus protein VP39"/>
    <property type="match status" value="1"/>
</dbReference>
<accession>A0A4P6FB77</accession>
<dbReference type="CDD" id="cd02440">
    <property type="entry name" value="AdoMet_MTases"/>
    <property type="match status" value="1"/>
</dbReference>
<evidence type="ECO:0000313" key="6">
    <source>
        <dbReference type="Proteomes" id="UP000293568"/>
    </source>
</evidence>
<organism evidence="5 6">
    <name type="scientific">Paenibacillus protaetiae</name>
    <dbReference type="NCBI Taxonomy" id="2509456"/>
    <lineage>
        <taxon>Bacteria</taxon>
        <taxon>Bacillati</taxon>
        <taxon>Bacillota</taxon>
        <taxon>Bacilli</taxon>
        <taxon>Bacillales</taxon>
        <taxon>Paenibacillaceae</taxon>
        <taxon>Paenibacillus</taxon>
    </lineage>
</organism>
<evidence type="ECO:0000313" key="5">
    <source>
        <dbReference type="EMBL" id="QAY67768.1"/>
    </source>
</evidence>
<dbReference type="InterPro" id="IPR041698">
    <property type="entry name" value="Methyltransf_25"/>
</dbReference>
<gene>
    <name evidence="5" type="ORF">ET464_16615</name>
</gene>
<dbReference type="InterPro" id="IPR029063">
    <property type="entry name" value="SAM-dependent_MTases_sf"/>
</dbReference>
<dbReference type="SUPFAM" id="SSF53335">
    <property type="entry name" value="S-adenosyl-L-methionine-dependent methyltransferases"/>
    <property type="match status" value="1"/>
</dbReference>
<name>A0A4P6FB77_9BACL</name>
<dbReference type="PANTHER" id="PTHR43464">
    <property type="entry name" value="METHYLTRANSFERASE"/>
    <property type="match status" value="1"/>
</dbReference>